<keyword evidence="6 8" id="KW-0862">Zinc</keyword>
<comment type="similarity">
    <text evidence="1">Belongs to the cytidine and deoxycytidylate deaminase family. ADAT2 subfamily.</text>
</comment>
<keyword evidence="3 8" id="KW-0819">tRNA processing</keyword>
<evidence type="ECO:0000256" key="8">
    <source>
        <dbReference type="HAMAP-Rule" id="MF_00972"/>
    </source>
</evidence>
<evidence type="ECO:0000256" key="1">
    <source>
        <dbReference type="ARBA" id="ARBA00010669"/>
    </source>
</evidence>
<gene>
    <name evidence="8" type="primary">tadA</name>
    <name evidence="10" type="ORF">CWE15_06245</name>
</gene>
<dbReference type="PANTHER" id="PTHR11079">
    <property type="entry name" value="CYTOSINE DEAMINASE FAMILY MEMBER"/>
    <property type="match status" value="1"/>
</dbReference>
<proteinExistence type="inferred from homology"/>
<evidence type="ECO:0000256" key="7">
    <source>
        <dbReference type="ARBA" id="ARBA00048045"/>
    </source>
</evidence>
<comment type="subunit">
    <text evidence="2 8">Homodimer.</text>
</comment>
<sequence length="170" mass="18484">MNSKQTTDSLAQADAYFMQQAMAEAQAAEAIGEVPVGAVAVYQGEIIARGHNRVITDLDPSAHAEMVTLRAAAKALGNYRLGDVTLYVTLEPCSMCAGLLVHSRIQRLVFAARDPKAGAAGSVLSITQHPKLNHQVDITEGLFAEECSNMLSEFFRLRRAAKKRLRQQQS</sequence>
<dbReference type="GO" id="GO:0002100">
    <property type="term" value="P:tRNA wobble adenosine to inosine editing"/>
    <property type="evidence" value="ECO:0007669"/>
    <property type="project" value="UniProtKB-UniRule"/>
</dbReference>
<feature type="binding site" evidence="8">
    <location>
        <position position="96"/>
    </location>
    <ligand>
        <name>Zn(2+)</name>
        <dbReference type="ChEBI" id="CHEBI:29105"/>
        <note>catalytic</note>
    </ligand>
</feature>
<dbReference type="PROSITE" id="PS51747">
    <property type="entry name" value="CYT_DCMP_DEAMINASES_2"/>
    <property type="match status" value="1"/>
</dbReference>
<evidence type="ECO:0000256" key="2">
    <source>
        <dbReference type="ARBA" id="ARBA00011738"/>
    </source>
</evidence>
<comment type="catalytic activity">
    <reaction evidence="7 8">
        <text>adenosine(34) in tRNA + H2O + H(+) = inosine(34) in tRNA + NH4(+)</text>
        <dbReference type="Rhea" id="RHEA:43168"/>
        <dbReference type="Rhea" id="RHEA-COMP:10373"/>
        <dbReference type="Rhea" id="RHEA-COMP:10374"/>
        <dbReference type="ChEBI" id="CHEBI:15377"/>
        <dbReference type="ChEBI" id="CHEBI:15378"/>
        <dbReference type="ChEBI" id="CHEBI:28938"/>
        <dbReference type="ChEBI" id="CHEBI:74411"/>
        <dbReference type="ChEBI" id="CHEBI:82852"/>
        <dbReference type="EC" id="3.5.4.33"/>
    </reaction>
</comment>
<dbReference type="InterPro" id="IPR028883">
    <property type="entry name" value="tRNA_aden_deaminase"/>
</dbReference>
<feature type="active site" description="Proton donor" evidence="8">
    <location>
        <position position="65"/>
    </location>
</feature>
<keyword evidence="11" id="KW-1185">Reference proteome</keyword>
<dbReference type="EMBL" id="PIPQ01000002">
    <property type="protein sequence ID" value="RUO42999.1"/>
    <property type="molecule type" value="Genomic_DNA"/>
</dbReference>
<organism evidence="10 11">
    <name type="scientific">Aliidiomarina taiwanensis</name>
    <dbReference type="NCBI Taxonomy" id="946228"/>
    <lineage>
        <taxon>Bacteria</taxon>
        <taxon>Pseudomonadati</taxon>
        <taxon>Pseudomonadota</taxon>
        <taxon>Gammaproteobacteria</taxon>
        <taxon>Alteromonadales</taxon>
        <taxon>Idiomarinaceae</taxon>
        <taxon>Aliidiomarina</taxon>
    </lineage>
</organism>
<dbReference type="EC" id="3.5.4.33" evidence="8"/>
<feature type="domain" description="CMP/dCMP-type deaminase" evidence="9">
    <location>
        <begin position="12"/>
        <end position="124"/>
    </location>
</feature>
<dbReference type="HAMAP" id="MF_00972">
    <property type="entry name" value="tRNA_aden_deaminase"/>
    <property type="match status" value="1"/>
</dbReference>
<dbReference type="CDD" id="cd01285">
    <property type="entry name" value="nucleoside_deaminase"/>
    <property type="match status" value="1"/>
</dbReference>
<dbReference type="RefSeq" id="WP_126757215.1">
    <property type="nucleotide sequence ID" value="NZ_PIPQ01000002.1"/>
</dbReference>
<feature type="binding site" evidence="8">
    <location>
        <position position="93"/>
    </location>
    <ligand>
        <name>Zn(2+)</name>
        <dbReference type="ChEBI" id="CHEBI:29105"/>
        <note>catalytic</note>
    </ligand>
</feature>
<dbReference type="Gene3D" id="3.40.140.10">
    <property type="entry name" value="Cytidine Deaminase, domain 2"/>
    <property type="match status" value="1"/>
</dbReference>
<evidence type="ECO:0000256" key="3">
    <source>
        <dbReference type="ARBA" id="ARBA00022694"/>
    </source>
</evidence>
<evidence type="ECO:0000313" key="10">
    <source>
        <dbReference type="EMBL" id="RUO42999.1"/>
    </source>
</evidence>
<keyword evidence="5 8" id="KW-0378">Hydrolase</keyword>
<evidence type="ECO:0000256" key="6">
    <source>
        <dbReference type="ARBA" id="ARBA00022833"/>
    </source>
</evidence>
<dbReference type="AlphaFoldDB" id="A0A432X802"/>
<dbReference type="InterPro" id="IPR016193">
    <property type="entry name" value="Cytidine_deaminase-like"/>
</dbReference>
<accession>A0A432X802</accession>
<dbReference type="FunFam" id="3.40.140.10:FF:000005">
    <property type="entry name" value="tRNA-specific adenosine deaminase"/>
    <property type="match status" value="1"/>
</dbReference>
<comment type="function">
    <text evidence="8">Catalyzes the deamination of adenosine to inosine at the wobble position 34 of tRNA(Arg2).</text>
</comment>
<dbReference type="PANTHER" id="PTHR11079:SF202">
    <property type="entry name" value="TRNA-SPECIFIC ADENOSINE DEAMINASE"/>
    <property type="match status" value="1"/>
</dbReference>
<keyword evidence="4 8" id="KW-0479">Metal-binding</keyword>
<evidence type="ECO:0000256" key="5">
    <source>
        <dbReference type="ARBA" id="ARBA00022801"/>
    </source>
</evidence>
<evidence type="ECO:0000256" key="4">
    <source>
        <dbReference type="ARBA" id="ARBA00022723"/>
    </source>
</evidence>
<dbReference type="GO" id="GO:0008270">
    <property type="term" value="F:zinc ion binding"/>
    <property type="evidence" value="ECO:0007669"/>
    <property type="project" value="UniProtKB-UniRule"/>
</dbReference>
<evidence type="ECO:0000313" key="11">
    <source>
        <dbReference type="Proteomes" id="UP000286976"/>
    </source>
</evidence>
<protein>
    <recommendedName>
        <fullName evidence="8">tRNA-specific adenosine deaminase</fullName>
        <ecNumber evidence="8">3.5.4.33</ecNumber>
    </recommendedName>
</protein>
<comment type="caution">
    <text evidence="10">The sequence shown here is derived from an EMBL/GenBank/DDBJ whole genome shotgun (WGS) entry which is preliminary data.</text>
</comment>
<dbReference type="InterPro" id="IPR002125">
    <property type="entry name" value="CMP_dCMP_dom"/>
</dbReference>
<dbReference type="OrthoDB" id="9802676at2"/>
<dbReference type="Proteomes" id="UP000286976">
    <property type="component" value="Unassembled WGS sequence"/>
</dbReference>
<dbReference type="Pfam" id="PF00383">
    <property type="entry name" value="dCMP_cyt_deam_1"/>
    <property type="match status" value="1"/>
</dbReference>
<dbReference type="SUPFAM" id="SSF53927">
    <property type="entry name" value="Cytidine deaminase-like"/>
    <property type="match status" value="1"/>
</dbReference>
<feature type="binding site" evidence="8">
    <location>
        <position position="63"/>
    </location>
    <ligand>
        <name>Zn(2+)</name>
        <dbReference type="ChEBI" id="CHEBI:29105"/>
        <note>catalytic</note>
    </ligand>
</feature>
<dbReference type="InterPro" id="IPR016192">
    <property type="entry name" value="APOBEC/CMP_deaminase_Zn-bd"/>
</dbReference>
<comment type="cofactor">
    <cofactor evidence="8">
        <name>Zn(2+)</name>
        <dbReference type="ChEBI" id="CHEBI:29105"/>
    </cofactor>
    <text evidence="8">Binds 1 zinc ion per subunit.</text>
</comment>
<evidence type="ECO:0000259" key="9">
    <source>
        <dbReference type="PROSITE" id="PS51747"/>
    </source>
</evidence>
<dbReference type="NCBIfam" id="NF008113">
    <property type="entry name" value="PRK10860.1"/>
    <property type="match status" value="1"/>
</dbReference>
<name>A0A432X802_9GAMM</name>
<reference evidence="10 11" key="1">
    <citation type="journal article" date="2011" name="Front. Microbiol.">
        <title>Genomic signatures of strain selection and enhancement in Bacillus atrophaeus var. globigii, a historical biowarfare simulant.</title>
        <authorList>
            <person name="Gibbons H.S."/>
            <person name="Broomall S.M."/>
            <person name="McNew L.A."/>
            <person name="Daligault H."/>
            <person name="Chapman C."/>
            <person name="Bruce D."/>
            <person name="Karavis M."/>
            <person name="Krepps M."/>
            <person name="McGregor P.A."/>
            <person name="Hong C."/>
            <person name="Park K.H."/>
            <person name="Akmal A."/>
            <person name="Feldman A."/>
            <person name="Lin J.S."/>
            <person name="Chang W.E."/>
            <person name="Higgs B.W."/>
            <person name="Demirev P."/>
            <person name="Lindquist J."/>
            <person name="Liem A."/>
            <person name="Fochler E."/>
            <person name="Read T.D."/>
            <person name="Tapia R."/>
            <person name="Johnson S."/>
            <person name="Bishop-Lilly K.A."/>
            <person name="Detter C."/>
            <person name="Han C."/>
            <person name="Sozhamannan S."/>
            <person name="Rosenzweig C.N."/>
            <person name="Skowronski E.W."/>
        </authorList>
    </citation>
    <scope>NUCLEOTIDE SEQUENCE [LARGE SCALE GENOMIC DNA]</scope>
    <source>
        <strain evidence="10 11">AIT1</strain>
    </source>
</reference>
<dbReference type="PROSITE" id="PS00903">
    <property type="entry name" value="CYT_DCMP_DEAMINASES_1"/>
    <property type="match status" value="1"/>
</dbReference>
<dbReference type="GO" id="GO:0052717">
    <property type="term" value="F:tRNA-specific adenosine-34 deaminase activity"/>
    <property type="evidence" value="ECO:0007669"/>
    <property type="project" value="UniProtKB-UniRule"/>
</dbReference>